<evidence type="ECO:0000256" key="2">
    <source>
        <dbReference type="SAM" id="Coils"/>
    </source>
</evidence>
<dbReference type="Pfam" id="PF18413">
    <property type="entry name" value="Neuraminidase"/>
    <property type="match status" value="1"/>
</dbReference>
<evidence type="ECO:0000259" key="4">
    <source>
        <dbReference type="Pfam" id="PF18276"/>
    </source>
</evidence>
<evidence type="ECO:0000313" key="7">
    <source>
        <dbReference type="EMBL" id="KIG12244.1"/>
    </source>
</evidence>
<keyword evidence="2" id="KW-0175">Coiled coil</keyword>
<dbReference type="Proteomes" id="UP000031599">
    <property type="component" value="Unassembled WGS sequence"/>
</dbReference>
<feature type="domain" description="Tc toxin complex TcA C-terminal TcB-binding" evidence="4">
    <location>
        <begin position="2466"/>
        <end position="2752"/>
    </location>
</feature>
<accession>A0A0C1Z3Q8</accession>
<evidence type="ECO:0000313" key="8">
    <source>
        <dbReference type="Proteomes" id="UP000031599"/>
    </source>
</evidence>
<feature type="domain" description="ABC toxin N-terminal" evidence="6">
    <location>
        <begin position="1378"/>
        <end position="1496"/>
    </location>
</feature>
<sequence>MAGNDGTPVSNATITIHEVTSLTGESPQKGPAASTDANGIYTISWVDSAPSTGPWDVFVRAQLGADMIESGLISDLEATTIVDLVLSTDTYPGRTEWDQLEADVVPLLGTTKAKDVPVDRLEWLARRAVVPSAHLAAYVQAHRLADGRTIKPQSCYAFLRAGLPADLLGLLRAGERAWTSAIRGAWAGRRLPLPGDGSETAQADELAAELAAMRELVVDAELVRLVAGVSQQALLDTAGLSESDQRTFTQLWLAHEGPIDEFWTVAAASSLASEIPQLKFTVQAATLVGAHLPTLAALQAERNDATITELADTATWNVADWDAMLTKHDVTSPDDIPGADASTIRQTYARTLFNVLESAYPSVSLGAALTRDQPPQTEGVAAFLHNNPAFDIVDSTIGHYLHGATSPWTGIAPADQPQARANLERVQRVYRLSPPIGRYATAKALLEQGITSATQIVASTRSEFASRFGPLLPSDDHDSEALAGTVWDNAAKVHSLVLGLSSQIALAKTGGEFVPVANKGAKQLEDSPNGLTELATILGNLDYCVCEHCRSVFSPAAYLADLLAFLKARPAQQAPNALAVLLARRPDLAHILLDCANTNTVLPYIDLVNELLEDFLVGGLGPVSKQTTWTAAELRLHPEHLDANIYQSAALTQVVHPWTLPFSLPTIEARTYLRHLGVPRHELMRRVAGVDPSDAELDAIAADVLDLDATTFEIIAGEYGGNVSPDGREFWGFAAQANEWVDVLRGTGEQGDVGELLLRARLELDALRELLDLHFINPGGNIVMQWADSCALEDATIAFLDAPALDRIHRFVRLERATKIPRRMLDVLVRDVLGNTLDRAGLRKLAQIVLLRERVRLGWDELATLWANVIDARDGDDKRALYTRRFLSKDLGPIDPAFNLAGDGSQLFGESNPATPISATQLPRVLAGLGIGERDYRLLASSDLASDAFSFANLTALFRCVVFARTLRLSIADFLHFVDLSGLAPFADPQSTANFVDQVEALTKSGFSVDELDWLLRHRSIGAGPLDTVAVARTLGDLALGLLTIDDEASHLEDPDGQALTTNLAALLDADDVTTTCKIIEQTSPLEPEDRVAFIKAKFSGVVDVVAALAVLANEPDVSVRRTCLLRGVVGHLRRRALVLDTIVTQLGVSAAVAEALATTVLSNPAGDGRLFEVYRQPFATHEQLATGLNIGTHPIHFAAWTRLAKAALICVRFELRADQAAWYSGRNGWLNLDALPLDAASATASFESWACLCNALTLRELSRPGELAPAEISEAATLADAIGILSDHAGWDATAVLALATSLGYDDTHAAAVAEEYIPPRLKLLIATADRLGVGLDVLRDWATPTPTLATTAAIKAATRAKYGEDRWPEIAKPLRDVIRERQRDALVDAAIARTPAFRTANDVFEHLLIDVEMSACMMTSRIKQAIASVQIFIHRVLLHLDVMEVTFDPEAIQRWGWMKNYRVWEANRKVFLYPENWIEPELRGDKTPEFAELEATLMQGVLDPPRVEKALSEYLEQLARVANLEMIGVDEHPHTGELWLLGRTHASPHEWFVRRRLPLGTWEAWEAVPTGIDSDAAAIVLYKGRLHLFWATEHEQQATDEDAPPRYRFRVHHIERAPDGWGKPTMSKLSGARYLPPHDYRLHLYVSGTRMLATVLWQEIDFSESGGDGNPGIIATFTYFPVEQRAQDRGAWMDWDEYATKMVDVPISDDLTVKRQFITARRFIALGMYDEFEGQRNVSNLHFSEAEEGDDWAAHFVQGDVFVDLFKRASSGRKATFVHHANIWTPWRDPSKLPAIYDDRSRKYLIEPEFRFSRHASDPGLIGHFKPANLVLCPPPEPEVPDTPEPRQAREQRPKTRGASGKAPPARNAAMVRANKDLPSNQDDYPPPSQDFVLEMVELYHPFARDLQEALASGGLPGLYAPPVNSQLFRQRKSINPFGDPDGMGLNPKAVRGDLPIEEFDFSFNNPYATYNWEIFYHVPMLLAGKLATEQRWEEAQSWYHLIFNPIDIVKLESETPTSKFWRIKPFFHEAKILATDQIEAMLGIGVTPAEQQTAIEAFTQQVDTWVANPFDPHAVARVRPGVYQRALLREYFDNLIAWADNLFRRDTIESITEATVLYIVVAQLLGPRPQAVPGPGGGAKSFAQLDAIGLDPFSNAMIQLESWIHLPAQALKKQGCGDAGPDEPWVRVPVISNSWYFCYPPNPELLKYWDIIADRLFKIRHCQNIDGVERQLPLFEPPINPALLVQATAAGLDLRSVLGHLDSGLPPYRFRSVHARASAFAGSLRALGASLLSAIEKRDAEQLGRIRSSQELEMLARIREVRVKQRDEAASAIASLGAAQTAAIQRNTHYFQLLQKKLVPEEQQQFDASEKAQKQRSAAQRLQLAASISSALPQISVVPPSASFGGLQIANIMNMISAGFTYAATEQDSKASRAALNSSFYRRAQDWGLQCSQAELEVERIAKDIVAAKIRLEIAERELDNHAKQVEHAQAVDAYMRTKFSNRELYDWMSGQLATLYFQTYQLAFDLAKRAERAYRHELAIDPAEPPIIEFGYWDCLHKGLLAGERLGHDLERLDLAYMDRDVREFELRKSVSLAEVDPEQLRVLRETGRCDFGIPEVLFDLDHPGHYMRRIRAVRLTIPAVVGPYTSLGANLQLLTHKTRLEKTAEYAEEPVGGDPRFAYGTGVGQSIATSTAVSDGGLFNLDFRDERYLPFEYAGAISTWALELPGQVRQFDYRTIEDVVIHIDYTARPGGAGLRGDAEKALVDGFNAIQGEGEPLALMFSVHDAFPNQWKQFFEVDADTGDHVLTLPISAEHFPHFARHKGFGIIKASVALILEPSLGSETIPEVEAQLDVAQSPAALVQAQGDAFMSATFALNGPAQPDVWTLKVADSVIPAQLQTNGRLDPNKLAGLVLVLRYTLNEAP</sequence>
<feature type="compositionally biased region" description="Basic and acidic residues" evidence="3">
    <location>
        <begin position="1846"/>
        <end position="1856"/>
    </location>
</feature>
<dbReference type="Pfam" id="PF20220">
    <property type="entry name" value="ABC_toxin_N"/>
    <property type="match status" value="1"/>
</dbReference>
<organism evidence="7 8">
    <name type="scientific">Enhygromyxa salina</name>
    <dbReference type="NCBI Taxonomy" id="215803"/>
    <lineage>
        <taxon>Bacteria</taxon>
        <taxon>Pseudomonadati</taxon>
        <taxon>Myxococcota</taxon>
        <taxon>Polyangia</taxon>
        <taxon>Nannocystales</taxon>
        <taxon>Nannocystaceae</taxon>
        <taxon>Enhygromyxa</taxon>
    </lineage>
</organism>
<reference evidence="7 8" key="1">
    <citation type="submission" date="2014-12" db="EMBL/GenBank/DDBJ databases">
        <title>Genome assembly of Enhygromyxa salina DSM 15201.</title>
        <authorList>
            <person name="Sharma G."/>
            <person name="Subramanian S."/>
        </authorList>
    </citation>
    <scope>NUCLEOTIDE SEQUENCE [LARGE SCALE GENOMIC DNA]</scope>
    <source>
        <strain evidence="7 8">DSM 15201</strain>
    </source>
</reference>
<feature type="compositionally biased region" description="Pro residues" evidence="3">
    <location>
        <begin position="1835"/>
        <end position="1845"/>
    </location>
</feature>
<dbReference type="InterPro" id="IPR041079">
    <property type="entry name" value="Neuraminidase-like"/>
</dbReference>
<evidence type="ECO:0000259" key="6">
    <source>
        <dbReference type="Pfam" id="PF20220"/>
    </source>
</evidence>
<feature type="region of interest" description="Disordered" evidence="3">
    <location>
        <begin position="1834"/>
        <end position="1870"/>
    </location>
</feature>
<dbReference type="InterPro" id="IPR046839">
    <property type="entry name" value="ABC_toxin_N"/>
</dbReference>
<evidence type="ECO:0000256" key="3">
    <source>
        <dbReference type="SAM" id="MobiDB-lite"/>
    </source>
</evidence>
<dbReference type="Pfam" id="PF18276">
    <property type="entry name" value="TcA_TcB_BD"/>
    <property type="match status" value="1"/>
</dbReference>
<evidence type="ECO:0000256" key="1">
    <source>
        <dbReference type="ARBA" id="ARBA00023026"/>
    </source>
</evidence>
<dbReference type="Pfam" id="PF03538">
    <property type="entry name" value="VRP1"/>
    <property type="match status" value="1"/>
</dbReference>
<name>A0A0C1Z3Q8_9BACT</name>
<protein>
    <submittedName>
        <fullName evidence="7">Insecticidal toxin complex protein TccB1</fullName>
    </submittedName>
</protein>
<evidence type="ECO:0000259" key="5">
    <source>
        <dbReference type="Pfam" id="PF18413"/>
    </source>
</evidence>
<comment type="caution">
    <text evidence="7">The sequence shown here is derived from an EMBL/GenBank/DDBJ whole genome shotgun (WGS) entry which is preliminary data.</text>
</comment>
<dbReference type="InterPro" id="IPR040840">
    <property type="entry name" value="TcA_TcB_BD"/>
</dbReference>
<feature type="domain" description="Neuraminidase-like" evidence="5">
    <location>
        <begin position="1533"/>
        <end position="1630"/>
    </location>
</feature>
<proteinExistence type="predicted"/>
<keyword evidence="1" id="KW-0843">Virulence</keyword>
<feature type="coiled-coil region" evidence="2">
    <location>
        <begin position="2461"/>
        <end position="2495"/>
    </location>
</feature>
<dbReference type="InterPro" id="IPR018003">
    <property type="entry name" value="Insecticidal_toxin/plasmid_vir"/>
</dbReference>
<dbReference type="EMBL" id="JMCC02000142">
    <property type="protein sequence ID" value="KIG12244.1"/>
    <property type="molecule type" value="Genomic_DNA"/>
</dbReference>
<gene>
    <name evidence="7" type="ORF">DB30_01770</name>
</gene>